<dbReference type="GO" id="GO:0016779">
    <property type="term" value="F:nucleotidyltransferase activity"/>
    <property type="evidence" value="ECO:0007669"/>
    <property type="project" value="InterPro"/>
</dbReference>
<feature type="domain" description="Polymerase nucleotidyl transferase" evidence="1">
    <location>
        <begin position="32"/>
        <end position="79"/>
    </location>
</feature>
<dbReference type="InterPro" id="IPR043519">
    <property type="entry name" value="NT_sf"/>
</dbReference>
<dbReference type="Pfam" id="PF01909">
    <property type="entry name" value="NTP_transf_2"/>
    <property type="match status" value="1"/>
</dbReference>
<evidence type="ECO:0000313" key="3">
    <source>
        <dbReference type="Proteomes" id="UP000018211"/>
    </source>
</evidence>
<protein>
    <recommendedName>
        <fullName evidence="1">Polymerase nucleotidyl transferase domain-containing protein</fullName>
    </recommendedName>
</protein>
<sequence length="185" mass="20793">MDLRPMNLSTLPIQAQLIEDAVNAFEPNQDALAAILVGSLAKGTGDRVSDADILVFTRHGFHRTCQAAFDAFETGKDIFYRLEGNHSDKACFRKYLFGDMTSAEIHVLDESEAFPVCNPYQILFDKADIVPPRVVETPPPEHKDFPAYTNGDEGLIWELFDCIKWLSRGDNQLAKGYLKRLAEKL</sequence>
<proteinExistence type="predicted"/>
<dbReference type="AlphaFoldDB" id="A0AAV2VSM8"/>
<accession>A0AAV2VSM8</accession>
<dbReference type="Gene3D" id="3.30.460.10">
    <property type="entry name" value="Beta Polymerase, domain 2"/>
    <property type="match status" value="1"/>
</dbReference>
<dbReference type="InterPro" id="IPR002934">
    <property type="entry name" value="Polymerase_NTP_transf_dom"/>
</dbReference>
<evidence type="ECO:0000313" key="2">
    <source>
        <dbReference type="EMBL" id="CCO47399.1"/>
    </source>
</evidence>
<dbReference type="EMBL" id="CAOF01000120">
    <property type="protein sequence ID" value="CCO47399.1"/>
    <property type="molecule type" value="Genomic_DNA"/>
</dbReference>
<dbReference type="SUPFAM" id="SSF81301">
    <property type="entry name" value="Nucleotidyltransferase"/>
    <property type="match status" value="1"/>
</dbReference>
<name>A0AAV2VSM8_9VIBR</name>
<reference evidence="2 3" key="1">
    <citation type="journal article" date="2013" name="ISME J.">
        <title>Comparative genomics of pathogenic lineages of Vibrio nigripulchritudo identifies virulence-associated traits.</title>
        <authorList>
            <person name="Goudenege D."/>
            <person name="Labreuche Y."/>
            <person name="Krin E."/>
            <person name="Ansquer D."/>
            <person name="Mangenot S."/>
            <person name="Calteau A."/>
            <person name="Medigue C."/>
            <person name="Mazel D."/>
            <person name="Polz M.F."/>
            <person name="Le Roux F."/>
        </authorList>
    </citation>
    <scope>NUCLEOTIDE SEQUENCE [LARGE SCALE GENOMIC DNA]</scope>
    <source>
        <strain evidence="2 3">SOn1</strain>
    </source>
</reference>
<gene>
    <name evidence="2" type="ORF">VIBNISOn1_30091</name>
</gene>
<dbReference type="RefSeq" id="WP_022612225.1">
    <property type="nucleotide sequence ID" value="NZ_LK391965.1"/>
</dbReference>
<evidence type="ECO:0000259" key="1">
    <source>
        <dbReference type="Pfam" id="PF01909"/>
    </source>
</evidence>
<dbReference type="Proteomes" id="UP000018211">
    <property type="component" value="Unassembled WGS sequence"/>
</dbReference>
<organism evidence="2 3">
    <name type="scientific">Vibrio nigripulchritudo SOn1</name>
    <dbReference type="NCBI Taxonomy" id="1238450"/>
    <lineage>
        <taxon>Bacteria</taxon>
        <taxon>Pseudomonadati</taxon>
        <taxon>Pseudomonadota</taxon>
        <taxon>Gammaproteobacteria</taxon>
        <taxon>Vibrionales</taxon>
        <taxon>Vibrionaceae</taxon>
        <taxon>Vibrio</taxon>
    </lineage>
</organism>
<comment type="caution">
    <text evidence="2">The sequence shown here is derived from an EMBL/GenBank/DDBJ whole genome shotgun (WGS) entry which is preliminary data.</text>
</comment>